<name>A0A8H4U4X0_9HYPO</name>
<feature type="compositionally biased region" description="Low complexity" evidence="1">
    <location>
        <begin position="61"/>
        <end position="86"/>
    </location>
</feature>
<gene>
    <name evidence="2" type="ORF">FZEAL_10161</name>
</gene>
<feature type="region of interest" description="Disordered" evidence="1">
    <location>
        <begin position="220"/>
        <end position="492"/>
    </location>
</feature>
<protein>
    <recommendedName>
        <fullName evidence="4">Integral membrane protein</fullName>
    </recommendedName>
</protein>
<feature type="region of interest" description="Disordered" evidence="1">
    <location>
        <begin position="11"/>
        <end position="132"/>
    </location>
</feature>
<keyword evidence="3" id="KW-1185">Reference proteome</keyword>
<evidence type="ECO:0008006" key="4">
    <source>
        <dbReference type="Google" id="ProtNLM"/>
    </source>
</evidence>
<feature type="compositionally biased region" description="Low complexity" evidence="1">
    <location>
        <begin position="95"/>
        <end position="132"/>
    </location>
</feature>
<feature type="compositionally biased region" description="Polar residues" evidence="1">
    <location>
        <begin position="315"/>
        <end position="336"/>
    </location>
</feature>
<comment type="caution">
    <text evidence="2">The sequence shown here is derived from an EMBL/GenBank/DDBJ whole genome shotgun (WGS) entry which is preliminary data.</text>
</comment>
<sequence>MAWLNEFLAKAGEAVDKEIQRRQQRESGYYGQAGQGQGYQQQQGGYQAGVGSPLTTTSPWQQPQYQQHQPQQQQPQQHQQPQQYQHVPPPPPYRPVSSQPQSPRVQTDTQRPTQPQAQATQTQAQAAQARAQIEAQIEASQAQARLELERSRSAQAKQLETQWRDAERLAAQYKAEYEAQMQKAQDDLSRLKIEEQEELTRLRADEARLQQRAEDDIVREQQRLLDEIQGQRPPLPPRVRTQDVAPPLPRRPGQGQESRASLQLGRQSVYPPQMTGSTAQQQASYYPPPPTGPLQHQPYHTSPQEQATRPVEQGQRGSYISPTVQEATSPVQQQTPYYPPHATGSSRHQSYCSSPQGQETSPVEQEQRGSYISPTVQEATSPVQQQAPYYPPPPTSPLQQESHRASPQEQTTGSVEQGQSTSSYRPPTVEDATSPLQQHAPYYPPPPETSPDPATQGPSQPQSEPASPPKPPRVTTPEPIKEHASGITPLSECSSIPTQLPQHWVYHPDSPKFVICAHCYVDHIYNTKFRDSFTKVYYGDEEARRCRFETQRLKEKLFPAAVESGSLDDCVAFMKKRMTIRDCQETTQIEGEMWYMTPDIPHTTICQACFEDGLWGTPFAKHYRLQASQGAAYCDSVVWFVRRKYMEYAKEDNWAKFAEEFSARLQLPPCPKTNNIKANDRAWFKPKDGPGSLQACVTCYYDYFYRSEDEDKFEQVSGGDFETRCNMGQLNMVIPMAQALNVKDRSIFWKAAHGVDKHPFCHKDGIKGGTWYSLPNDAPGFGICGACYEGIVKPVGGASWFIQERDVPQDRTYLCCFNLNHARVQGALAAYINSRSLGDWRQLGDYAKKWTLVRPCPKAKRKSGKNRPWWGWGVLSICEECYLLYAQGTALEPRFALKGAREPDNERMCDIFSARVRPLYMEACTTGDLDSLLVYADQRRTVYAQTIMRCEQILAEARMAAWQAQRLGIQGSFYKNMGNMHDTVVGHSYTVGNSYAGYGHANEWVLEGHAYDRQASEARAQAGRGNGAMIRMLEARWKEVE</sequence>
<feature type="compositionally biased region" description="Basic and acidic residues" evidence="1">
    <location>
        <begin position="13"/>
        <end position="25"/>
    </location>
</feature>
<dbReference type="Proteomes" id="UP000635477">
    <property type="component" value="Unassembled WGS sequence"/>
</dbReference>
<evidence type="ECO:0000256" key="1">
    <source>
        <dbReference type="SAM" id="MobiDB-lite"/>
    </source>
</evidence>
<feature type="compositionally biased region" description="Polar residues" evidence="1">
    <location>
        <begin position="255"/>
        <end position="266"/>
    </location>
</feature>
<feature type="compositionally biased region" description="Polar residues" evidence="1">
    <location>
        <begin position="407"/>
        <end position="425"/>
    </location>
</feature>
<proteinExistence type="predicted"/>
<feature type="compositionally biased region" description="Polar residues" evidence="1">
    <location>
        <begin position="274"/>
        <end position="284"/>
    </location>
</feature>
<feature type="compositionally biased region" description="Low complexity" evidence="1">
    <location>
        <begin position="456"/>
        <end position="465"/>
    </location>
</feature>
<reference evidence="2" key="2">
    <citation type="submission" date="2020-05" db="EMBL/GenBank/DDBJ databases">
        <authorList>
            <person name="Kim H.-S."/>
            <person name="Proctor R.H."/>
            <person name="Brown D.W."/>
        </authorList>
    </citation>
    <scope>NUCLEOTIDE SEQUENCE</scope>
    <source>
        <strain evidence="2">NRRL 22465</strain>
    </source>
</reference>
<dbReference type="EMBL" id="JABEYC010001064">
    <property type="protein sequence ID" value="KAF4969821.1"/>
    <property type="molecule type" value="Genomic_DNA"/>
</dbReference>
<dbReference type="AlphaFoldDB" id="A0A8H4U4X0"/>
<dbReference type="OrthoDB" id="5324692at2759"/>
<organism evidence="2 3">
    <name type="scientific">Fusarium zealandicum</name>
    <dbReference type="NCBI Taxonomy" id="1053134"/>
    <lineage>
        <taxon>Eukaryota</taxon>
        <taxon>Fungi</taxon>
        <taxon>Dikarya</taxon>
        <taxon>Ascomycota</taxon>
        <taxon>Pezizomycotina</taxon>
        <taxon>Sordariomycetes</taxon>
        <taxon>Hypocreomycetidae</taxon>
        <taxon>Hypocreales</taxon>
        <taxon>Nectriaceae</taxon>
        <taxon>Fusarium</taxon>
        <taxon>Fusarium staphyleae species complex</taxon>
    </lineage>
</organism>
<evidence type="ECO:0000313" key="3">
    <source>
        <dbReference type="Proteomes" id="UP000635477"/>
    </source>
</evidence>
<evidence type="ECO:0000313" key="2">
    <source>
        <dbReference type="EMBL" id="KAF4969821.1"/>
    </source>
</evidence>
<reference evidence="2" key="1">
    <citation type="journal article" date="2020" name="BMC Genomics">
        <title>Correction to: Identification and distribution of gene clusters required for synthesis of sphingolipid metabolism inhibitors in diverse species of the filamentous fungus Fusarium.</title>
        <authorList>
            <person name="Kim H.S."/>
            <person name="Lohmar J.M."/>
            <person name="Busman M."/>
            <person name="Brown D.W."/>
            <person name="Naumann T.A."/>
            <person name="Divon H.H."/>
            <person name="Lysoe E."/>
            <person name="Uhlig S."/>
            <person name="Proctor R.H."/>
        </authorList>
    </citation>
    <scope>NUCLEOTIDE SEQUENCE</scope>
    <source>
        <strain evidence="2">NRRL 22465</strain>
    </source>
</reference>
<accession>A0A8H4U4X0</accession>
<dbReference type="CDD" id="cd22249">
    <property type="entry name" value="UDM1_RNF168_RNF169-like"/>
    <property type="match status" value="1"/>
</dbReference>
<feature type="compositionally biased region" description="Polar residues" evidence="1">
    <location>
        <begin position="343"/>
        <end position="381"/>
    </location>
</feature>